<sequence length="324" mass="37275">MRLLSILCLFTLVTLGHSQSHYGRIAQLLQAYRRAEENSARISYDFPATNRSIAYADLLTSEGAKGYVYLQSVMDRKYASQNVFVNLNGWPTEYSYEILPEPTTSSDLISQLLSEGYRGYRLKRRIFTATGYYNAYVKNSHRSDVQYAYQYFPLPSDPDVFWTLLNEQGAQGYRFWGFYNKDNRSALFINDLSQGSANYNYAPLSDIPKTATEFLEKTNDLGEQGYRFAAFSYIVSQTQKTANGKPVVWNFILYCRDQSQYKTYRYKTLPLAASIPDSINQLKEQADQGYLFVMTPLFGESDWVNFYLDWETAKSDALDIDGGF</sequence>
<organism evidence="2 3">
    <name type="scientific">Adineta ricciae</name>
    <name type="common">Rotifer</name>
    <dbReference type="NCBI Taxonomy" id="249248"/>
    <lineage>
        <taxon>Eukaryota</taxon>
        <taxon>Metazoa</taxon>
        <taxon>Spiralia</taxon>
        <taxon>Gnathifera</taxon>
        <taxon>Rotifera</taxon>
        <taxon>Eurotatoria</taxon>
        <taxon>Bdelloidea</taxon>
        <taxon>Adinetida</taxon>
        <taxon>Adinetidae</taxon>
        <taxon>Adineta</taxon>
    </lineage>
</organism>
<dbReference type="Proteomes" id="UP000663852">
    <property type="component" value="Unassembled WGS sequence"/>
</dbReference>
<keyword evidence="1" id="KW-0732">Signal</keyword>
<name>A0A815E5N4_ADIRI</name>
<comment type="caution">
    <text evidence="2">The sequence shown here is derived from an EMBL/GenBank/DDBJ whole genome shotgun (WGS) entry which is preliminary data.</text>
</comment>
<gene>
    <name evidence="2" type="ORF">EDS130_LOCUS31114</name>
</gene>
<accession>A0A815E5N4</accession>
<reference evidence="2" key="1">
    <citation type="submission" date="2021-02" db="EMBL/GenBank/DDBJ databases">
        <authorList>
            <person name="Nowell W R."/>
        </authorList>
    </citation>
    <scope>NUCLEOTIDE SEQUENCE</scope>
</reference>
<feature type="chain" id="PRO_5032840755" evidence="1">
    <location>
        <begin position="19"/>
        <end position="324"/>
    </location>
</feature>
<proteinExistence type="predicted"/>
<feature type="signal peptide" evidence="1">
    <location>
        <begin position="1"/>
        <end position="18"/>
    </location>
</feature>
<protein>
    <submittedName>
        <fullName evidence="2">Uncharacterized protein</fullName>
    </submittedName>
</protein>
<evidence type="ECO:0000313" key="3">
    <source>
        <dbReference type="Proteomes" id="UP000663852"/>
    </source>
</evidence>
<dbReference type="EMBL" id="CAJNOJ010000224">
    <property type="protein sequence ID" value="CAF1310482.1"/>
    <property type="molecule type" value="Genomic_DNA"/>
</dbReference>
<evidence type="ECO:0000313" key="2">
    <source>
        <dbReference type="EMBL" id="CAF1310482.1"/>
    </source>
</evidence>
<dbReference type="AlphaFoldDB" id="A0A815E5N4"/>
<evidence type="ECO:0000256" key="1">
    <source>
        <dbReference type="SAM" id="SignalP"/>
    </source>
</evidence>